<feature type="non-terminal residue" evidence="2">
    <location>
        <position position="323"/>
    </location>
</feature>
<sequence>VMFLATGLSSTLGIQWIFYHGAATGDSYLTQLAQFVGMIFVGLLIPTLKKKKEKQYNRISQQENDAIPMSFVNTHEDDSNYIEGSIQHASVMKLAILDVLANSCVTLGFSIIGSGMYQVIYSSVVIWCAILTFLIMNKRLCTLQWIAIFGTSAGLALSSLDSMSDSREEAKTGILMFGTLMTLGGTFFYSCAYVYSDFIMSKQVPPPLPARVCCYAGMYASLISLLWISVYTLPRYGQLIHIKPGTSRGQVVQMYLLVVASNSLHSWNYYELIDRTGSVATGILQGLRAVLIYILSDSLYCKTDSAQCFTPYKGLGSILVVGS</sequence>
<evidence type="ECO:0000313" key="3">
    <source>
        <dbReference type="Proteomes" id="UP000253551"/>
    </source>
</evidence>
<dbReference type="InterPro" id="IPR037185">
    <property type="entry name" value="EmrE-like"/>
</dbReference>
<evidence type="ECO:0000256" key="1">
    <source>
        <dbReference type="SAM" id="Phobius"/>
    </source>
</evidence>
<dbReference type="SUPFAM" id="SSF103481">
    <property type="entry name" value="Multidrug resistance efflux transporter EmrE"/>
    <property type="match status" value="1"/>
</dbReference>
<feature type="transmembrane region" description="Helical" evidence="1">
    <location>
        <begin position="142"/>
        <end position="160"/>
    </location>
</feature>
<feature type="transmembrane region" description="Helical" evidence="1">
    <location>
        <begin position="215"/>
        <end position="233"/>
    </location>
</feature>
<dbReference type="GO" id="GO:0016020">
    <property type="term" value="C:membrane"/>
    <property type="evidence" value="ECO:0007669"/>
    <property type="project" value="TreeGrafter"/>
</dbReference>
<feature type="transmembrane region" description="Helical" evidence="1">
    <location>
        <begin position="28"/>
        <end position="48"/>
    </location>
</feature>
<organism evidence="2 3">
    <name type="scientific">Rhizopus stolonifer</name>
    <name type="common">Rhizopus nigricans</name>
    <dbReference type="NCBI Taxonomy" id="4846"/>
    <lineage>
        <taxon>Eukaryota</taxon>
        <taxon>Fungi</taxon>
        <taxon>Fungi incertae sedis</taxon>
        <taxon>Mucoromycota</taxon>
        <taxon>Mucoromycotina</taxon>
        <taxon>Mucoromycetes</taxon>
        <taxon>Mucorales</taxon>
        <taxon>Mucorineae</taxon>
        <taxon>Rhizopodaceae</taxon>
        <taxon>Rhizopus</taxon>
    </lineage>
</organism>
<dbReference type="Proteomes" id="UP000253551">
    <property type="component" value="Unassembled WGS sequence"/>
</dbReference>
<dbReference type="PANTHER" id="PTHR13146">
    <property type="match status" value="1"/>
</dbReference>
<dbReference type="AlphaFoldDB" id="A0A367INK5"/>
<keyword evidence="3" id="KW-1185">Reference proteome</keyword>
<reference evidence="2 3" key="1">
    <citation type="journal article" date="2018" name="G3 (Bethesda)">
        <title>Phylogenetic and Phylogenomic Definition of Rhizopus Species.</title>
        <authorList>
            <person name="Gryganskyi A.P."/>
            <person name="Golan J."/>
            <person name="Dolatabadi S."/>
            <person name="Mondo S."/>
            <person name="Robb S."/>
            <person name="Idnurm A."/>
            <person name="Muszewska A."/>
            <person name="Steczkiewicz K."/>
            <person name="Masonjones S."/>
            <person name="Liao H.L."/>
            <person name="Gajdeczka M.T."/>
            <person name="Anike F."/>
            <person name="Vuek A."/>
            <person name="Anishchenko I.M."/>
            <person name="Voigt K."/>
            <person name="de Hoog G.S."/>
            <person name="Smith M.E."/>
            <person name="Heitman J."/>
            <person name="Vilgalys R."/>
            <person name="Stajich J.E."/>
        </authorList>
    </citation>
    <scope>NUCLEOTIDE SEQUENCE [LARGE SCALE GENOMIC DNA]</scope>
    <source>
        <strain evidence="2 3">LSU 92-RS-03</strain>
    </source>
</reference>
<name>A0A367INK5_RHIST</name>
<evidence type="ECO:0000313" key="2">
    <source>
        <dbReference type="EMBL" id="RCH79255.1"/>
    </source>
</evidence>
<protein>
    <submittedName>
        <fullName evidence="2">Uncharacterized protein</fullName>
    </submittedName>
</protein>
<comment type="caution">
    <text evidence="2">The sequence shown here is derived from an EMBL/GenBank/DDBJ whole genome shotgun (WGS) entry which is preliminary data.</text>
</comment>
<keyword evidence="1" id="KW-0472">Membrane</keyword>
<dbReference type="STRING" id="4846.A0A367INK5"/>
<gene>
    <name evidence="2" type="ORF">CU098_003193</name>
</gene>
<feature type="transmembrane region" description="Helical" evidence="1">
    <location>
        <begin position="172"/>
        <end position="195"/>
    </location>
</feature>
<keyword evidence="1" id="KW-1133">Transmembrane helix</keyword>
<feature type="transmembrane region" description="Helical" evidence="1">
    <location>
        <begin position="119"/>
        <end position="136"/>
    </location>
</feature>
<keyword evidence="1" id="KW-0812">Transmembrane</keyword>
<accession>A0A367INK5</accession>
<dbReference type="OrthoDB" id="29773at2759"/>
<proteinExistence type="predicted"/>
<dbReference type="EMBL" id="PJQM01006694">
    <property type="protein sequence ID" value="RCH79255.1"/>
    <property type="molecule type" value="Genomic_DNA"/>
</dbReference>
<feature type="non-terminal residue" evidence="2">
    <location>
        <position position="1"/>
    </location>
</feature>
<dbReference type="PANTHER" id="PTHR13146:SF1">
    <property type="entry name" value="SUGAR PHOSPHATE TRANSPORTER DOMAIN-CONTAINING PROTEIN"/>
    <property type="match status" value="1"/>
</dbReference>